<evidence type="ECO:0000256" key="1">
    <source>
        <dbReference type="SAM" id="Coils"/>
    </source>
</evidence>
<evidence type="ECO:0000313" key="4">
    <source>
        <dbReference type="Proteomes" id="UP001189429"/>
    </source>
</evidence>
<reference evidence="3" key="1">
    <citation type="submission" date="2023-10" db="EMBL/GenBank/DDBJ databases">
        <authorList>
            <person name="Chen Y."/>
            <person name="Shah S."/>
            <person name="Dougan E. K."/>
            <person name="Thang M."/>
            <person name="Chan C."/>
        </authorList>
    </citation>
    <scope>NUCLEOTIDE SEQUENCE [LARGE SCALE GENOMIC DNA]</scope>
</reference>
<feature type="coiled-coil region" evidence="1">
    <location>
        <begin position="154"/>
        <end position="195"/>
    </location>
</feature>
<dbReference type="Proteomes" id="UP001189429">
    <property type="component" value="Unassembled WGS sequence"/>
</dbReference>
<keyword evidence="4" id="KW-1185">Reference proteome</keyword>
<sequence length="1108" mass="119655">MVPQPPAVPRKPHWCCGQCGRAENWACRIQCLCGRDAPAAIVSPARQKHMETGDGSGSGGKKGAPKRQAGAPSGLPKELAGWMQTIEKRLAPPAAVWPKPGGTAPWHESATGNSADPDKKSKSAKLAERITELKEALKKLPPADERNTDLRSPIEKQLETLRAKKRDLQRARNGLEKLENELAEMESQLAELSKGIELRKQTVEAERLEVAALDAAFAETAKGVTASAVDIDPVEDDVADQPELVAILKPEAWTKLKAAVASKGSIDDFMQAFDATWSEVELKRARRPYSASGGKASVKKRLGSTADSTVLLQEFVHISEHVEALSSWRGGRGWRLLALPILPTVGSVPSAGVAIAVRDCLGARPPVPGRHEVWPNRVQHVMIDVLDLPTSLHVFNLYLFTGEGAGGRNGSLLRELGLAAEAWGGPVIIGGDWNMHPGCNYASAAIDVKWAKRGHRPAHALLKGDAEHVKRLVYTAAPKMSTQAAPEGWQRLQSSLLGITGLKRLVSPSAQDLATRAEEVLNFTTAVSHGQGLSTRLKRPAQQARALAQDDFDEEVCRTSHDDIEPGIKLAASVASKAAVSEPGAVVNDKLAIVGTSSPLAQGIVTALGLAPSGARRSAVHVGVDVSEGSLLADRGAPTKRMKRRAHMVRRMQKIRRFGKVTTGIKAQSIGCVIRAGAMPEATYGSEVVGLSNSERLRRRRDAARGQLPVRGGVSPSSKTVLPGDGAGASAIAPAIQWRRMRWQAEVCEHPLAVRARLLRLWREAEPCEIADRETLAGNDCLAATRRFHQPMPTQLRASNQAAGILKFGRGLEGHQFISARHVKAHRPQEQFESLEATHIPRRAANHGTYVSMADAARPALKPGQTHLSERQLYSSEAGAPQSTYLQAHRPTGSQYAHMGQHVAAQKYSESAAKSQRPVRNTEDAPGHRSCSHWRSEYQTNMHEDSIAGAVQHRQFGPPYQSANPATCLSATFPATTNQEGFGHYGSDPTHRMNHEDSRLPVLTRGADTHKGTTKGTNHIAGYSGFLPSNTVNPLVARVEQGGQTRSIEKHLMTENYNSRLVGYGGYKPTTAKNDKGGVKVGGLTSNGATFKESFWKRSEQPGMRART</sequence>
<feature type="region of interest" description="Disordered" evidence="2">
    <location>
        <begin position="906"/>
        <end position="932"/>
    </location>
</feature>
<feature type="region of interest" description="Disordered" evidence="2">
    <location>
        <begin position="94"/>
        <end position="124"/>
    </location>
</feature>
<accession>A0ABN9P9V0</accession>
<proteinExistence type="predicted"/>
<feature type="region of interest" description="Disordered" evidence="2">
    <location>
        <begin position="46"/>
        <end position="76"/>
    </location>
</feature>
<comment type="caution">
    <text evidence="3">The sequence shown here is derived from an EMBL/GenBank/DDBJ whole genome shotgun (WGS) entry which is preliminary data.</text>
</comment>
<dbReference type="EMBL" id="CAUYUJ010000001">
    <property type="protein sequence ID" value="CAK0788093.1"/>
    <property type="molecule type" value="Genomic_DNA"/>
</dbReference>
<keyword evidence="1" id="KW-0175">Coiled coil</keyword>
<gene>
    <name evidence="3" type="ORF">PCOR1329_LOCUS61</name>
</gene>
<dbReference type="SUPFAM" id="SSF56219">
    <property type="entry name" value="DNase I-like"/>
    <property type="match status" value="1"/>
</dbReference>
<protein>
    <recommendedName>
        <fullName evidence="5">Endonuclease/exonuclease/phosphatase domain-containing protein</fullName>
    </recommendedName>
</protein>
<organism evidence="3 4">
    <name type="scientific">Prorocentrum cordatum</name>
    <dbReference type="NCBI Taxonomy" id="2364126"/>
    <lineage>
        <taxon>Eukaryota</taxon>
        <taxon>Sar</taxon>
        <taxon>Alveolata</taxon>
        <taxon>Dinophyceae</taxon>
        <taxon>Prorocentrales</taxon>
        <taxon>Prorocentraceae</taxon>
        <taxon>Prorocentrum</taxon>
    </lineage>
</organism>
<dbReference type="InterPro" id="IPR036691">
    <property type="entry name" value="Endo/exonu/phosph_ase_sf"/>
</dbReference>
<name>A0ABN9P9V0_9DINO</name>
<evidence type="ECO:0000313" key="3">
    <source>
        <dbReference type="EMBL" id="CAK0788093.1"/>
    </source>
</evidence>
<evidence type="ECO:0000256" key="2">
    <source>
        <dbReference type="SAM" id="MobiDB-lite"/>
    </source>
</evidence>
<evidence type="ECO:0008006" key="5">
    <source>
        <dbReference type="Google" id="ProtNLM"/>
    </source>
</evidence>